<evidence type="ECO:0000313" key="11">
    <source>
        <dbReference type="EMBL" id="QFV46829.1"/>
    </source>
</evidence>
<dbReference type="EMBL" id="KY290217">
    <property type="protein sequence ID" value="QFW15484.1"/>
    <property type="molecule type" value="Genomic_DNA"/>
</dbReference>
<reference evidence="3" key="1">
    <citation type="submission" date="2017-07" db="EMBL/GenBank/DDBJ databases">
        <title>A rash of human herpesvirus 6 genomes.</title>
        <authorList>
            <person name="Greninger A.L."/>
            <person name="Hall Sedlak R."/>
            <person name="Roychoudhury P."/>
            <person name="Xie H."/>
            <person name="Guan J."/>
            <person name="Peddu V."/>
            <person name="Huang M.-L."/>
            <person name="Cook L."/>
            <person name="Yoshikawa T."/>
            <person name="Caserta M."/>
            <person name="Hill J.A."/>
            <person name="Jerome K.R."/>
        </authorList>
    </citation>
    <scope>NUCLEOTIDE SEQUENCE</scope>
    <source>
        <strain evidence="3">02-543-Pb</strain>
        <strain evidence="21">02-572-M</strain>
    </source>
</reference>
<dbReference type="EMBL" id="KY290184">
    <property type="protein sequence ID" value="QFV48789.1"/>
    <property type="molecule type" value="Genomic_DNA"/>
</dbReference>
<dbReference type="EMBL" id="KY290176">
    <property type="protein sequence ID" value="QFV41518.1"/>
    <property type="molecule type" value="Genomic_DNA"/>
</dbReference>
<evidence type="ECO:0000256" key="1">
    <source>
        <dbReference type="SAM" id="MobiDB-lite"/>
    </source>
</evidence>
<evidence type="ECO:0000313" key="17">
    <source>
        <dbReference type="EMBL" id="QFW15472.1"/>
    </source>
</evidence>
<evidence type="ECO:0000313" key="19">
    <source>
        <dbReference type="EMBL" id="QFW55164.1"/>
    </source>
</evidence>
<dbReference type="EMBL" id="KY290186">
    <property type="protein sequence ID" value="QFV50859.1"/>
    <property type="molecule type" value="Genomic_DNA"/>
</dbReference>
<dbReference type="EMBL" id="KY274500">
    <property type="protein sequence ID" value="QFV23026.1"/>
    <property type="molecule type" value="Genomic_DNA"/>
</dbReference>
<organism evidence="2">
    <name type="scientific">Human betaherpesvirus 6</name>
    <dbReference type="NCBI Taxonomy" id="10368"/>
    <lineage>
        <taxon>Viruses</taxon>
        <taxon>Duplodnaviria</taxon>
        <taxon>Heunggongvirae</taxon>
        <taxon>Peploviricota</taxon>
        <taxon>Herviviricetes</taxon>
        <taxon>Herpesvirales</taxon>
        <taxon>Orthoherpesviridae</taxon>
        <taxon>Betaherpesvirinae</taxon>
        <taxon>Roseolovirus</taxon>
    </lineage>
</organism>
<dbReference type="EMBL" id="KY290176">
    <property type="protein sequence ID" value="QFV41524.1"/>
    <property type="molecule type" value="Genomic_DNA"/>
</dbReference>
<dbReference type="EMBL" id="KY274523">
    <property type="protein sequence ID" value="QFV35307.1"/>
    <property type="molecule type" value="Genomic_DNA"/>
</dbReference>
<proteinExistence type="predicted"/>
<evidence type="ECO:0000313" key="2">
    <source>
        <dbReference type="EMBL" id="ARM59984.1"/>
    </source>
</evidence>
<dbReference type="EMBL" id="KY274516">
    <property type="protein sequence ID" value="QFV30598.1"/>
    <property type="molecule type" value="Genomic_DNA"/>
</dbReference>
<dbReference type="EMBL" id="KY315520">
    <property type="protein sequence ID" value="QFW31425.1"/>
    <property type="molecule type" value="Genomic_DNA"/>
</dbReference>
<dbReference type="EMBL" id="KY274513">
    <property type="protein sequence ID" value="QFV28840.1"/>
    <property type="molecule type" value="Genomic_DNA"/>
</dbReference>
<dbReference type="EMBL" id="KY290175">
    <property type="protein sequence ID" value="ARM60099.1"/>
    <property type="molecule type" value="Genomic_DNA"/>
</dbReference>
<dbReference type="EMBL" id="KY274516">
    <property type="protein sequence ID" value="QFV30606.1"/>
    <property type="molecule type" value="Genomic_DNA"/>
</dbReference>
<dbReference type="EMBL" id="KY290197">
    <property type="protein sequence ID" value="QFV65324.1"/>
    <property type="molecule type" value="Genomic_DNA"/>
</dbReference>
<dbReference type="EMBL" id="KY290192">
    <property type="protein sequence ID" value="QFV58244.1"/>
    <property type="molecule type" value="Genomic_DNA"/>
</dbReference>
<dbReference type="EMBL" id="MF511174">
    <property type="protein sequence ID" value="AVQ94006.2"/>
    <property type="molecule type" value="Genomic_DNA"/>
</dbReference>
<evidence type="ECO:0000313" key="6">
    <source>
        <dbReference type="EMBL" id="QFV28840.1"/>
    </source>
</evidence>
<dbReference type="EMBL" id="KY290197">
    <property type="protein sequence ID" value="QFV65311.1"/>
    <property type="molecule type" value="Genomic_DNA"/>
</dbReference>
<evidence type="ECO:0000313" key="13">
    <source>
        <dbReference type="EMBL" id="QFV50851.1"/>
    </source>
</evidence>
<dbReference type="EMBL" id="MF511174">
    <property type="protein sequence ID" value="AVQ94117.2"/>
    <property type="molecule type" value="Genomic_DNA"/>
</dbReference>
<evidence type="ECO:0000313" key="14">
    <source>
        <dbReference type="EMBL" id="QFV58239.1"/>
    </source>
</evidence>
<dbReference type="EMBL" id="KY274523">
    <property type="protein sequence ID" value="QFV35303.1"/>
    <property type="molecule type" value="Genomic_DNA"/>
</dbReference>
<evidence type="ECO:0000313" key="18">
    <source>
        <dbReference type="EMBL" id="QFW31420.1"/>
    </source>
</evidence>
<protein>
    <submittedName>
        <fullName evidence="2">Uncharacterized protein</fullName>
    </submittedName>
</protein>
<dbReference type="EMBL" id="KY290175">
    <property type="protein sequence ID" value="ARM59984.1"/>
    <property type="molecule type" value="Genomic_DNA"/>
</dbReference>
<evidence type="ECO:0000313" key="20">
    <source>
        <dbReference type="EMBL" id="QFW58053.1"/>
    </source>
</evidence>
<evidence type="ECO:0000313" key="21">
    <source>
        <dbReference type="EMBL" id="QGM78401.1"/>
    </source>
</evidence>
<evidence type="ECO:0000313" key="7">
    <source>
        <dbReference type="EMBL" id="QFV30598.1"/>
    </source>
</evidence>
<dbReference type="EMBL" id="KY315528">
    <property type="protein sequence ID" value="QFW58062.1"/>
    <property type="molecule type" value="Genomic_DNA"/>
</dbReference>
<dbReference type="EMBL" id="KY290182">
    <property type="protein sequence ID" value="QFV46829.1"/>
    <property type="molecule type" value="Genomic_DNA"/>
</dbReference>
<evidence type="ECO:0000313" key="15">
    <source>
        <dbReference type="EMBL" id="QFV65311.1"/>
    </source>
</evidence>
<dbReference type="EMBL" id="KY290217">
    <property type="protein sequence ID" value="QFW15472.1"/>
    <property type="molecule type" value="Genomic_DNA"/>
</dbReference>
<accession>A0A1W6DW40</accession>
<dbReference type="EMBL" id="KY315520">
    <property type="protein sequence ID" value="QFW31420.1"/>
    <property type="molecule type" value="Genomic_DNA"/>
</dbReference>
<dbReference type="EMBL" id="KY290202">
    <property type="protein sequence ID" value="QFV73539.1"/>
    <property type="molecule type" value="Genomic_DNA"/>
</dbReference>
<dbReference type="EMBL" id="MF511176">
    <property type="protein sequence ID" value="QGM78401.1"/>
    <property type="molecule type" value="Genomic_DNA"/>
</dbReference>
<dbReference type="EMBL" id="MF511176">
    <property type="protein sequence ID" value="QGM78410.1"/>
    <property type="molecule type" value="Genomic_DNA"/>
</dbReference>
<dbReference type="EMBL" id="KY315527">
    <property type="protein sequence ID" value="QFW55194.1"/>
    <property type="molecule type" value="Genomic_DNA"/>
</dbReference>
<dbReference type="EMBL" id="KY274506">
    <property type="protein sequence ID" value="QFV25292.1"/>
    <property type="molecule type" value="Genomic_DNA"/>
</dbReference>
<evidence type="ECO:0000313" key="5">
    <source>
        <dbReference type="EMBL" id="QFV25292.1"/>
    </source>
</evidence>
<evidence type="ECO:0000313" key="12">
    <source>
        <dbReference type="EMBL" id="QFV48789.1"/>
    </source>
</evidence>
<evidence type="ECO:0000313" key="8">
    <source>
        <dbReference type="EMBL" id="QFV35303.1"/>
    </source>
</evidence>
<evidence type="ECO:0000313" key="3">
    <source>
        <dbReference type="EMBL" id="AVQ94006.2"/>
    </source>
</evidence>
<dbReference type="EMBL" id="KY315528">
    <property type="protein sequence ID" value="QFW58053.1"/>
    <property type="molecule type" value="Genomic_DNA"/>
</dbReference>
<dbReference type="EMBL" id="KY290202">
    <property type="protein sequence ID" value="QFV73552.1"/>
    <property type="molecule type" value="Genomic_DNA"/>
</dbReference>
<name>A0A1W6DG55_9BETA</name>
<evidence type="ECO:0000313" key="10">
    <source>
        <dbReference type="EMBL" id="QFV45005.1"/>
    </source>
</evidence>
<accession>A0A1W6DG55</accession>
<dbReference type="EMBL" id="KY290182">
    <property type="protein sequence ID" value="QFV46832.1"/>
    <property type="molecule type" value="Genomic_DNA"/>
</dbReference>
<dbReference type="EMBL" id="KY274513">
    <property type="protein sequence ID" value="QFV28845.1"/>
    <property type="molecule type" value="Genomic_DNA"/>
</dbReference>
<dbReference type="EMBL" id="KY290192">
    <property type="protein sequence ID" value="QFV58239.1"/>
    <property type="molecule type" value="Genomic_DNA"/>
</dbReference>
<dbReference type="EMBL" id="KY274500">
    <property type="protein sequence ID" value="QFV23020.1"/>
    <property type="molecule type" value="Genomic_DNA"/>
</dbReference>
<dbReference type="EMBL" id="KY290180">
    <property type="protein sequence ID" value="QFV45005.1"/>
    <property type="molecule type" value="Genomic_DNA"/>
</dbReference>
<reference evidence="2" key="2">
    <citation type="journal article" date="2018" name="BMC Genomics">
        <title>Comparative genomic, transcriptomic, and proteomic reannotation of human herpesvirus 6.</title>
        <authorList>
            <person name="Greninger A.L."/>
            <person name="Knudsen G.M."/>
            <person name="Roychoudhury P."/>
            <person name="Hanson D.J."/>
            <person name="Sedlak R.H."/>
            <person name="Xie H."/>
            <person name="Guan J."/>
            <person name="Nguyen T."/>
            <person name="Peddu V."/>
            <person name="Boeckh M."/>
            <person name="Huang M.L."/>
            <person name="Cook L."/>
            <person name="Depledge D.P."/>
            <person name="Zerr D.M."/>
            <person name="Koelle D.M."/>
            <person name="Gantt S."/>
            <person name="Yoshikawa T."/>
            <person name="Caserta M."/>
            <person name="Hill J.A."/>
            <person name="Jerome K.R."/>
        </authorList>
    </citation>
    <scope>NUCLEOTIDE SEQUENCE</scope>
    <source>
        <strain evidence="18">DNRC11</strain>
        <strain evidence="12">HP100E10</strain>
        <strain evidence="13">HP104C1</strain>
        <strain evidence="5">HP10A10</strain>
        <strain evidence="20">HP12F5</strain>
        <strain evidence="6">HP23G12</strain>
        <strain evidence="7">HP30A9</strain>
        <strain evidence="8">HP36G11</strain>
        <strain evidence="2">HP54H11</strain>
        <strain evidence="9">HP58A9</strain>
        <strain evidence="10">HP67A4</strain>
        <strain evidence="11">HP69F10</strain>
        <strain evidence="19">HP8H1</strain>
        <strain evidence="4">Japan-b5</strain>
        <strain evidence="14">NY-156</strain>
        <strain evidence="15">NY-241</strain>
        <strain evidence="16">NY-317</strain>
        <strain evidence="17">NY-397</strain>
    </source>
</reference>
<evidence type="ECO:0000313" key="16">
    <source>
        <dbReference type="EMBL" id="QFV73539.1"/>
    </source>
</evidence>
<evidence type="ECO:0000313" key="4">
    <source>
        <dbReference type="EMBL" id="QFV23020.1"/>
    </source>
</evidence>
<sequence>MRRGLVSPSLPRQGRRQPIANSGDGGVAPTLPRCGFGARGCVL</sequence>
<dbReference type="EMBL" id="KY315527">
    <property type="protein sequence ID" value="QFW55164.1"/>
    <property type="molecule type" value="Genomic_DNA"/>
</dbReference>
<dbReference type="EMBL" id="KY290186">
    <property type="protein sequence ID" value="QFV50851.1"/>
    <property type="molecule type" value="Genomic_DNA"/>
</dbReference>
<dbReference type="EMBL" id="KY290180">
    <property type="protein sequence ID" value="QFV45009.1"/>
    <property type="molecule type" value="Genomic_DNA"/>
</dbReference>
<dbReference type="EMBL" id="KY274506">
    <property type="protein sequence ID" value="QFV25295.1"/>
    <property type="molecule type" value="Genomic_DNA"/>
</dbReference>
<evidence type="ECO:0000313" key="9">
    <source>
        <dbReference type="EMBL" id="QFV41518.1"/>
    </source>
</evidence>
<feature type="region of interest" description="Disordered" evidence="1">
    <location>
        <begin position="1"/>
        <end position="31"/>
    </location>
</feature>
<dbReference type="EMBL" id="KY290184">
    <property type="protein sequence ID" value="QFV48791.1"/>
    <property type="molecule type" value="Genomic_DNA"/>
</dbReference>